<evidence type="ECO:0000256" key="1">
    <source>
        <dbReference type="SAM" id="MobiDB-lite"/>
    </source>
</evidence>
<evidence type="ECO:0000313" key="2">
    <source>
        <dbReference type="EMBL" id="ACL58512.1"/>
    </source>
</evidence>
<protein>
    <submittedName>
        <fullName evidence="2">Uncharacterized protein</fullName>
    </submittedName>
</protein>
<gene>
    <name evidence="2" type="ordered locus">Mnod_3603</name>
</gene>
<keyword evidence="3" id="KW-1185">Reference proteome</keyword>
<proteinExistence type="predicted"/>
<dbReference type="HOGENOM" id="CLU_2807532_0_0_5"/>
<dbReference type="Proteomes" id="UP000008207">
    <property type="component" value="Chromosome"/>
</dbReference>
<feature type="region of interest" description="Disordered" evidence="1">
    <location>
        <begin position="47"/>
        <end position="67"/>
    </location>
</feature>
<accession>B8INZ6</accession>
<dbReference type="STRING" id="460265.Mnod_3603"/>
<name>B8INZ6_METNO</name>
<organism evidence="2 3">
    <name type="scientific">Methylobacterium nodulans (strain LMG 21967 / CNCM I-2342 / ORS 2060)</name>
    <dbReference type="NCBI Taxonomy" id="460265"/>
    <lineage>
        <taxon>Bacteria</taxon>
        <taxon>Pseudomonadati</taxon>
        <taxon>Pseudomonadota</taxon>
        <taxon>Alphaproteobacteria</taxon>
        <taxon>Hyphomicrobiales</taxon>
        <taxon>Methylobacteriaceae</taxon>
        <taxon>Methylobacterium</taxon>
    </lineage>
</organism>
<reference evidence="2 3" key="1">
    <citation type="submission" date="2009-01" db="EMBL/GenBank/DDBJ databases">
        <title>Complete sequence of chromosome of Methylobacterium nodulans ORS 2060.</title>
        <authorList>
            <consortium name="US DOE Joint Genome Institute"/>
            <person name="Lucas S."/>
            <person name="Copeland A."/>
            <person name="Lapidus A."/>
            <person name="Glavina del Rio T."/>
            <person name="Dalin E."/>
            <person name="Tice H."/>
            <person name="Bruce D."/>
            <person name="Goodwin L."/>
            <person name="Pitluck S."/>
            <person name="Sims D."/>
            <person name="Brettin T."/>
            <person name="Detter J.C."/>
            <person name="Han C."/>
            <person name="Larimer F."/>
            <person name="Land M."/>
            <person name="Hauser L."/>
            <person name="Kyrpides N."/>
            <person name="Ivanova N."/>
            <person name="Marx C.J."/>
            <person name="Richardson P."/>
        </authorList>
    </citation>
    <scope>NUCLEOTIDE SEQUENCE [LARGE SCALE GENOMIC DNA]</scope>
    <source>
        <strain evidence="3">LMG 21967 / CNCM I-2342 / ORS 2060</strain>
    </source>
</reference>
<dbReference type="EMBL" id="CP001349">
    <property type="protein sequence ID" value="ACL58512.1"/>
    <property type="molecule type" value="Genomic_DNA"/>
</dbReference>
<dbReference type="AlphaFoldDB" id="B8INZ6"/>
<dbReference type="KEGG" id="mno:Mnod_3603"/>
<sequence length="67" mass="7077">MRDDPIRTVLGLALGALIEREGARQPCRTAPSPKAIAADRAAAEAKRARRNARRAALAAPSTGGERE</sequence>
<evidence type="ECO:0000313" key="3">
    <source>
        <dbReference type="Proteomes" id="UP000008207"/>
    </source>
</evidence>